<accession>A0ABQ4CUX5</accession>
<dbReference type="Pfam" id="PF01551">
    <property type="entry name" value="Peptidase_M23"/>
    <property type="match status" value="1"/>
</dbReference>
<dbReference type="InterPro" id="IPR011055">
    <property type="entry name" value="Dup_hybrid_motif"/>
</dbReference>
<protein>
    <submittedName>
        <fullName evidence="2">Peptidase</fullName>
    </submittedName>
</protein>
<dbReference type="Proteomes" id="UP000604117">
    <property type="component" value="Unassembled WGS sequence"/>
</dbReference>
<organism evidence="2 3">
    <name type="scientific">Asanoa siamensis</name>
    <dbReference type="NCBI Taxonomy" id="926357"/>
    <lineage>
        <taxon>Bacteria</taxon>
        <taxon>Bacillati</taxon>
        <taxon>Actinomycetota</taxon>
        <taxon>Actinomycetes</taxon>
        <taxon>Micromonosporales</taxon>
        <taxon>Micromonosporaceae</taxon>
        <taxon>Asanoa</taxon>
    </lineage>
</organism>
<dbReference type="InterPro" id="IPR050570">
    <property type="entry name" value="Cell_wall_metabolism_enzyme"/>
</dbReference>
<comment type="caution">
    <text evidence="2">The sequence shown here is derived from an EMBL/GenBank/DDBJ whole genome shotgun (WGS) entry which is preliminary data.</text>
</comment>
<dbReference type="Gene3D" id="2.70.70.10">
    <property type="entry name" value="Glucose Permease (Domain IIA)"/>
    <property type="match status" value="1"/>
</dbReference>
<dbReference type="PANTHER" id="PTHR21666">
    <property type="entry name" value="PEPTIDASE-RELATED"/>
    <property type="match status" value="1"/>
</dbReference>
<reference evidence="2 3" key="1">
    <citation type="submission" date="2021-01" db="EMBL/GenBank/DDBJ databases">
        <title>Whole genome shotgun sequence of Asanoa siamensis NBRC 107932.</title>
        <authorList>
            <person name="Komaki H."/>
            <person name="Tamura T."/>
        </authorList>
    </citation>
    <scope>NUCLEOTIDE SEQUENCE [LARGE SCALE GENOMIC DNA]</scope>
    <source>
        <strain evidence="2 3">NBRC 107932</strain>
    </source>
</reference>
<evidence type="ECO:0000259" key="1">
    <source>
        <dbReference type="Pfam" id="PF01551"/>
    </source>
</evidence>
<name>A0ABQ4CUX5_9ACTN</name>
<proteinExistence type="predicted"/>
<evidence type="ECO:0000313" key="2">
    <source>
        <dbReference type="EMBL" id="GIF75063.1"/>
    </source>
</evidence>
<sequence>MRGVALDRVALALPFRGTWLARNSPARRVPSHGTDLFATTYAMDFVAVRGRRTATVRDWRALLSTEPVDRFYAFGQPVLAPAAGRVVAVFDGRSDEVARRSVVAKVPYALTQATRVRAGAGAIAGNHVVLALPDGGAHVLLAHLRAGSVRVRVGDVVTTGDQIGSCGNSGNSTQPHLHIQAMDGPDAYVATGLPMAFRSYRAWRRRGARPVEVAEGVPRESEVVEALT</sequence>
<dbReference type="EMBL" id="BONE01000038">
    <property type="protein sequence ID" value="GIF75063.1"/>
    <property type="molecule type" value="Genomic_DNA"/>
</dbReference>
<dbReference type="PANTHER" id="PTHR21666:SF270">
    <property type="entry name" value="MUREIN HYDROLASE ACTIVATOR ENVC"/>
    <property type="match status" value="1"/>
</dbReference>
<dbReference type="InterPro" id="IPR016047">
    <property type="entry name" value="M23ase_b-sheet_dom"/>
</dbReference>
<dbReference type="SUPFAM" id="SSF51261">
    <property type="entry name" value="Duplicated hybrid motif"/>
    <property type="match status" value="1"/>
</dbReference>
<gene>
    <name evidence="2" type="ORF">Asi02nite_45810</name>
</gene>
<feature type="domain" description="M23ase beta-sheet core" evidence="1">
    <location>
        <begin position="112"/>
        <end position="182"/>
    </location>
</feature>
<keyword evidence="3" id="KW-1185">Reference proteome</keyword>
<dbReference type="CDD" id="cd12797">
    <property type="entry name" value="M23_peptidase"/>
    <property type="match status" value="1"/>
</dbReference>
<evidence type="ECO:0000313" key="3">
    <source>
        <dbReference type="Proteomes" id="UP000604117"/>
    </source>
</evidence>